<dbReference type="PANTHER" id="PTHR32060">
    <property type="entry name" value="TAIL-SPECIFIC PROTEASE"/>
    <property type="match status" value="1"/>
</dbReference>
<evidence type="ECO:0000313" key="3">
    <source>
        <dbReference type="Proteomes" id="UP000622317"/>
    </source>
</evidence>
<dbReference type="RefSeq" id="WP_191618573.1">
    <property type="nucleotide sequence ID" value="NZ_JACYFG010000042.1"/>
</dbReference>
<gene>
    <name evidence="2" type="ORF">IEN85_18380</name>
</gene>
<dbReference type="CDD" id="cd07562">
    <property type="entry name" value="Peptidase_S41_TRI"/>
    <property type="match status" value="1"/>
</dbReference>
<dbReference type="GO" id="GO:0030288">
    <property type="term" value="C:outer membrane-bounded periplasmic space"/>
    <property type="evidence" value="ECO:0007669"/>
    <property type="project" value="TreeGrafter"/>
</dbReference>
<dbReference type="PANTHER" id="PTHR32060:SF30">
    <property type="entry name" value="CARBOXY-TERMINAL PROCESSING PROTEASE CTPA"/>
    <property type="match status" value="1"/>
</dbReference>
<dbReference type="GO" id="GO:0008236">
    <property type="term" value="F:serine-type peptidase activity"/>
    <property type="evidence" value="ECO:0007669"/>
    <property type="project" value="InterPro"/>
</dbReference>
<dbReference type="Gene3D" id="3.30.750.44">
    <property type="match status" value="1"/>
</dbReference>
<reference evidence="2" key="1">
    <citation type="submission" date="2020-09" db="EMBL/GenBank/DDBJ databases">
        <title>Pelagicoccus enzymogenes sp. nov. with an EPS production, isolated from marine sediment.</title>
        <authorList>
            <person name="Feng X."/>
        </authorList>
    </citation>
    <scope>NUCLEOTIDE SEQUENCE</scope>
    <source>
        <strain evidence="2">NFK12</strain>
    </source>
</reference>
<dbReference type="InterPro" id="IPR041489">
    <property type="entry name" value="PDZ_6"/>
</dbReference>
<dbReference type="GO" id="GO:0007165">
    <property type="term" value="P:signal transduction"/>
    <property type="evidence" value="ECO:0007669"/>
    <property type="project" value="TreeGrafter"/>
</dbReference>
<name>A0A927FBR8_9BACT</name>
<dbReference type="EMBL" id="JACYFG010000042">
    <property type="protein sequence ID" value="MBD5781474.1"/>
    <property type="molecule type" value="Genomic_DNA"/>
</dbReference>
<comment type="caution">
    <text evidence="2">The sequence shown here is derived from an EMBL/GenBank/DDBJ whole genome shotgun (WGS) entry which is preliminary data.</text>
</comment>
<dbReference type="Proteomes" id="UP000622317">
    <property type="component" value="Unassembled WGS sequence"/>
</dbReference>
<organism evidence="2 3">
    <name type="scientific">Pelagicoccus enzymogenes</name>
    <dbReference type="NCBI Taxonomy" id="2773457"/>
    <lineage>
        <taxon>Bacteria</taxon>
        <taxon>Pseudomonadati</taxon>
        <taxon>Verrucomicrobiota</taxon>
        <taxon>Opitutia</taxon>
        <taxon>Puniceicoccales</taxon>
        <taxon>Pelagicoccaceae</taxon>
        <taxon>Pelagicoccus</taxon>
    </lineage>
</organism>
<dbReference type="InterPro" id="IPR029045">
    <property type="entry name" value="ClpP/crotonase-like_dom_sf"/>
</dbReference>
<dbReference type="Pfam" id="PF03572">
    <property type="entry name" value="Peptidase_S41"/>
    <property type="match status" value="1"/>
</dbReference>
<protein>
    <recommendedName>
        <fullName evidence="1">Tail specific protease domain-containing protein</fullName>
    </recommendedName>
</protein>
<dbReference type="SUPFAM" id="SSF52096">
    <property type="entry name" value="ClpP/crotonase"/>
    <property type="match status" value="1"/>
</dbReference>
<dbReference type="SMART" id="SM00245">
    <property type="entry name" value="TSPc"/>
    <property type="match status" value="1"/>
</dbReference>
<feature type="domain" description="Tail specific protease" evidence="1">
    <location>
        <begin position="188"/>
        <end position="388"/>
    </location>
</feature>
<dbReference type="Gene3D" id="2.30.42.10">
    <property type="match status" value="1"/>
</dbReference>
<dbReference type="InterPro" id="IPR005151">
    <property type="entry name" value="Tail-specific_protease"/>
</dbReference>
<dbReference type="GO" id="GO:0006508">
    <property type="term" value="P:proteolysis"/>
    <property type="evidence" value="ECO:0007669"/>
    <property type="project" value="InterPro"/>
</dbReference>
<keyword evidence="3" id="KW-1185">Reference proteome</keyword>
<dbReference type="InterPro" id="IPR028204">
    <property type="entry name" value="Tricorn_C1"/>
</dbReference>
<accession>A0A927FBR8</accession>
<dbReference type="SUPFAM" id="SSF50156">
    <property type="entry name" value="PDZ domain-like"/>
    <property type="match status" value="1"/>
</dbReference>
<dbReference type="Gene3D" id="3.90.226.10">
    <property type="entry name" value="2-enoyl-CoA Hydratase, Chain A, domain 1"/>
    <property type="match status" value="1"/>
</dbReference>
<sequence>MQVLALALGSEDRDFEDLRERTFEAAWSQVGASYYDASFGGLDWDAVGERYRAKLPQAASMDEVRALISEMIYQLGDSHLALISSDYDPQELIKPWAGGAAGVDACYAGSRIVFYRLDPEGAAYRAGLRDGDVLLEIDGIKVKAFKRSLEKTGQPKHVLNYSLITALLSRLRTEAGDKVDLLVRSPDGKKRSLTVVQERYQGRETEPLGRLGRMPLALEASILENGAGFLRFNLWFPAVMPEVRAFMAELPADAPGLVIDLRGNPGGMMVMAGGLAGLLLEEQATLGRTTLRSGHMNVVGFPQRRTFHGKVAILVDETSVSTSEVFAIGMQELGRARVFGQPTPGAALPSVFFALPNGDSLQIALGDFKTPQGVSLEARGVIPDEIVTISPVDLSSGKDSVLIAALNWIHQTN</sequence>
<dbReference type="Pfam" id="PF14684">
    <property type="entry name" value="Tricorn_C1"/>
    <property type="match status" value="1"/>
</dbReference>
<dbReference type="Pfam" id="PF17820">
    <property type="entry name" value="PDZ_6"/>
    <property type="match status" value="1"/>
</dbReference>
<dbReference type="GO" id="GO:0004175">
    <property type="term" value="F:endopeptidase activity"/>
    <property type="evidence" value="ECO:0007669"/>
    <property type="project" value="TreeGrafter"/>
</dbReference>
<proteinExistence type="predicted"/>
<evidence type="ECO:0000313" key="2">
    <source>
        <dbReference type="EMBL" id="MBD5781474.1"/>
    </source>
</evidence>
<dbReference type="InterPro" id="IPR036034">
    <property type="entry name" value="PDZ_sf"/>
</dbReference>
<evidence type="ECO:0000259" key="1">
    <source>
        <dbReference type="SMART" id="SM00245"/>
    </source>
</evidence>
<dbReference type="AlphaFoldDB" id="A0A927FBR8"/>